<dbReference type="Proteomes" id="UP000784880">
    <property type="component" value="Unassembled WGS sequence"/>
</dbReference>
<protein>
    <submittedName>
        <fullName evidence="2">Uncharacterized protein</fullName>
    </submittedName>
</protein>
<name>A0ABS6JGC4_9BACI</name>
<dbReference type="RefSeq" id="WP_217066867.1">
    <property type="nucleotide sequence ID" value="NZ_JAHQCS010000107.1"/>
</dbReference>
<keyword evidence="1" id="KW-0732">Signal</keyword>
<proteinExistence type="predicted"/>
<keyword evidence="3" id="KW-1185">Reference proteome</keyword>
<feature type="chain" id="PRO_5045246455" evidence="1">
    <location>
        <begin position="24"/>
        <end position="161"/>
    </location>
</feature>
<organism evidence="2 3">
    <name type="scientific">Evansella tamaricis</name>
    <dbReference type="NCBI Taxonomy" id="2069301"/>
    <lineage>
        <taxon>Bacteria</taxon>
        <taxon>Bacillati</taxon>
        <taxon>Bacillota</taxon>
        <taxon>Bacilli</taxon>
        <taxon>Bacillales</taxon>
        <taxon>Bacillaceae</taxon>
        <taxon>Evansella</taxon>
    </lineage>
</organism>
<evidence type="ECO:0000313" key="2">
    <source>
        <dbReference type="EMBL" id="MBU9712692.1"/>
    </source>
</evidence>
<gene>
    <name evidence="2" type="ORF">KS419_13155</name>
</gene>
<dbReference type="EMBL" id="JAHQCS010000107">
    <property type="protein sequence ID" value="MBU9712692.1"/>
    <property type="molecule type" value="Genomic_DNA"/>
</dbReference>
<comment type="caution">
    <text evidence="2">The sequence shown here is derived from an EMBL/GenBank/DDBJ whole genome shotgun (WGS) entry which is preliminary data.</text>
</comment>
<accession>A0ABS6JGC4</accession>
<feature type="signal peptide" evidence="1">
    <location>
        <begin position="1"/>
        <end position="23"/>
    </location>
</feature>
<evidence type="ECO:0000256" key="1">
    <source>
        <dbReference type="SAM" id="SignalP"/>
    </source>
</evidence>
<sequence length="161" mass="18374">MKLGRVLFGVICLCLAAVLPACGEDPVQEDILTYMDELEPLITLEEQIVYEFESVTGVNSVDDWTTYIHIEDVVIPLYLDFIDRLEEITPATREVRDIHEIYIEGSNLQYNAFLKILSAIEYGSYDMIGESNQMLAEARALMRNYVSEFGHLADEHGVEFE</sequence>
<evidence type="ECO:0000313" key="3">
    <source>
        <dbReference type="Proteomes" id="UP000784880"/>
    </source>
</evidence>
<reference evidence="2 3" key="1">
    <citation type="submission" date="2021-06" db="EMBL/GenBank/DDBJ databases">
        <title>Bacillus sp. RD4P76, an endophyte from a halophyte.</title>
        <authorList>
            <person name="Sun J.-Q."/>
        </authorList>
    </citation>
    <scope>NUCLEOTIDE SEQUENCE [LARGE SCALE GENOMIC DNA]</scope>
    <source>
        <strain evidence="2 3">CGMCC 1.15917</strain>
    </source>
</reference>